<comment type="caution">
    <text evidence="2">The sequence shown here is derived from an EMBL/GenBank/DDBJ whole genome shotgun (WGS) entry which is preliminary data.</text>
</comment>
<reference evidence="2 3" key="1">
    <citation type="submission" date="2017-09" db="EMBL/GenBank/DDBJ databases">
        <title>Depth-based differentiation of microbial function through sediment-hosted aquifers and enrichment of novel symbionts in the deep terrestrial subsurface.</title>
        <authorList>
            <person name="Probst A.J."/>
            <person name="Ladd B."/>
            <person name="Jarett J.K."/>
            <person name="Geller-Mcgrath D.E."/>
            <person name="Sieber C.M."/>
            <person name="Emerson J.B."/>
            <person name="Anantharaman K."/>
            <person name="Thomas B.C."/>
            <person name="Malmstrom R."/>
            <person name="Stieglmeier M."/>
            <person name="Klingl A."/>
            <person name="Woyke T."/>
            <person name="Ryan C.M."/>
            <person name="Banfield J.F."/>
        </authorList>
    </citation>
    <scope>NUCLEOTIDE SEQUENCE [LARGE SCALE GENOMIC DNA]</scope>
    <source>
        <strain evidence="2">CG22_combo_CG10-13_8_21_14_all_38_20</strain>
    </source>
</reference>
<evidence type="ECO:0000313" key="3">
    <source>
        <dbReference type="Proteomes" id="UP000231246"/>
    </source>
</evidence>
<evidence type="ECO:0008006" key="4">
    <source>
        <dbReference type="Google" id="ProtNLM"/>
    </source>
</evidence>
<evidence type="ECO:0000256" key="1">
    <source>
        <dbReference type="SAM" id="Phobius"/>
    </source>
</evidence>
<protein>
    <recommendedName>
        <fullName evidence="4">F0F1 ATP synthase subunit</fullName>
    </recommendedName>
</protein>
<gene>
    <name evidence="2" type="ORF">COW99_04445</name>
</gene>
<sequence length="91" mass="10236">MTKKDYIHIIDVDKGKRSREVGKKSDESLNRAMTLASELGIQIAFPIVLGVGLGYWIDKVLGNNQPIFTLSLLFFGIVVSFYTLFKKVKTL</sequence>
<dbReference type="EMBL" id="PCTA01000028">
    <property type="protein sequence ID" value="PIP61364.1"/>
    <property type="molecule type" value="Genomic_DNA"/>
</dbReference>
<name>A0A2H0BUT8_9BACT</name>
<proteinExistence type="predicted"/>
<keyword evidence="1" id="KW-1133">Transmembrane helix</keyword>
<feature type="transmembrane region" description="Helical" evidence="1">
    <location>
        <begin position="32"/>
        <end position="55"/>
    </location>
</feature>
<dbReference type="Proteomes" id="UP000231246">
    <property type="component" value="Unassembled WGS sequence"/>
</dbReference>
<dbReference type="Pfam" id="PF09527">
    <property type="entry name" value="ATPase_gene1"/>
    <property type="match status" value="1"/>
</dbReference>
<keyword evidence="1" id="KW-0812">Transmembrane</keyword>
<keyword evidence="1" id="KW-0472">Membrane</keyword>
<dbReference type="AlphaFoldDB" id="A0A2H0BUT8"/>
<dbReference type="InterPro" id="IPR032820">
    <property type="entry name" value="ATPase_put"/>
</dbReference>
<evidence type="ECO:0000313" key="2">
    <source>
        <dbReference type="EMBL" id="PIP61364.1"/>
    </source>
</evidence>
<feature type="transmembrane region" description="Helical" evidence="1">
    <location>
        <begin position="67"/>
        <end position="85"/>
    </location>
</feature>
<accession>A0A2H0BUT8</accession>
<organism evidence="2 3">
    <name type="scientific">Candidatus Roizmanbacteria bacterium CG22_combo_CG10-13_8_21_14_all_38_20</name>
    <dbReference type="NCBI Taxonomy" id="1974862"/>
    <lineage>
        <taxon>Bacteria</taxon>
        <taxon>Candidatus Roizmaniibacteriota</taxon>
    </lineage>
</organism>